<dbReference type="EMBL" id="JBBNOP010000004">
    <property type="protein sequence ID" value="MEQ3362650.1"/>
    <property type="molecule type" value="Genomic_DNA"/>
</dbReference>
<dbReference type="PROSITE" id="PS50893">
    <property type="entry name" value="ABC_TRANSPORTER_2"/>
    <property type="match status" value="1"/>
</dbReference>
<gene>
    <name evidence="5" type="ORF">AAA083_06645</name>
</gene>
<dbReference type="PROSITE" id="PS00211">
    <property type="entry name" value="ABC_TRANSPORTER_1"/>
    <property type="match status" value="2"/>
</dbReference>
<evidence type="ECO:0000259" key="4">
    <source>
        <dbReference type="PROSITE" id="PS50893"/>
    </source>
</evidence>
<dbReference type="InterPro" id="IPR017871">
    <property type="entry name" value="ABC_transporter-like_CS"/>
</dbReference>
<dbReference type="InterPro" id="IPR003439">
    <property type="entry name" value="ABC_transporter-like_ATP-bd"/>
</dbReference>
<evidence type="ECO:0000256" key="1">
    <source>
        <dbReference type="ARBA" id="ARBA00022741"/>
    </source>
</evidence>
<protein>
    <submittedName>
        <fullName evidence="5">ATP-binding cassette domain-containing protein</fullName>
    </submittedName>
</protein>
<feature type="compositionally biased region" description="Basic and acidic residues" evidence="3">
    <location>
        <begin position="198"/>
        <end position="226"/>
    </location>
</feature>
<proteinExistence type="predicted"/>
<organism evidence="5 6">
    <name type="scientific">Raoultibacter massiliensis</name>
    <dbReference type="NCBI Taxonomy" id="1852371"/>
    <lineage>
        <taxon>Bacteria</taxon>
        <taxon>Bacillati</taxon>
        <taxon>Actinomycetota</taxon>
        <taxon>Coriobacteriia</taxon>
        <taxon>Eggerthellales</taxon>
        <taxon>Eggerthellaceae</taxon>
        <taxon>Raoultibacter</taxon>
    </lineage>
</organism>
<keyword evidence="2 5" id="KW-0067">ATP-binding</keyword>
<dbReference type="SUPFAM" id="SSF52540">
    <property type="entry name" value="P-loop containing nucleoside triphosphate hydrolases"/>
    <property type="match status" value="2"/>
</dbReference>
<dbReference type="Gene3D" id="3.40.50.300">
    <property type="entry name" value="P-loop containing nucleotide triphosphate hydrolases"/>
    <property type="match status" value="3"/>
</dbReference>
<dbReference type="PANTHER" id="PTHR42855">
    <property type="entry name" value="ABC TRANSPORTER ATP-BINDING SUBUNIT"/>
    <property type="match status" value="1"/>
</dbReference>
<evidence type="ECO:0000313" key="6">
    <source>
        <dbReference type="Proteomes" id="UP001487305"/>
    </source>
</evidence>
<keyword evidence="1" id="KW-0547">Nucleotide-binding</keyword>
<dbReference type="CDD" id="cd03221">
    <property type="entry name" value="ABCF_EF-3"/>
    <property type="match status" value="1"/>
</dbReference>
<dbReference type="InterPro" id="IPR051309">
    <property type="entry name" value="ABCF_ATPase"/>
</dbReference>
<keyword evidence="6" id="KW-1185">Reference proteome</keyword>
<dbReference type="PANTHER" id="PTHR42855:SF2">
    <property type="entry name" value="DRUG RESISTANCE ABC TRANSPORTER,ATP-BINDING PROTEIN"/>
    <property type="match status" value="1"/>
</dbReference>
<evidence type="ECO:0000256" key="2">
    <source>
        <dbReference type="ARBA" id="ARBA00022840"/>
    </source>
</evidence>
<dbReference type="InterPro" id="IPR003593">
    <property type="entry name" value="AAA+_ATPase"/>
</dbReference>
<dbReference type="RefSeq" id="WP_102374658.1">
    <property type="nucleotide sequence ID" value="NZ_JBBNOP010000004.1"/>
</dbReference>
<dbReference type="Pfam" id="PF00005">
    <property type="entry name" value="ABC_tran"/>
    <property type="match status" value="2"/>
</dbReference>
<name>A0ABV1JC45_9ACTN</name>
<feature type="region of interest" description="Disordered" evidence="3">
    <location>
        <begin position="198"/>
        <end position="249"/>
    </location>
</feature>
<feature type="domain" description="ABC transporter" evidence="4">
    <location>
        <begin position="3"/>
        <end position="207"/>
    </location>
</feature>
<comment type="caution">
    <text evidence="5">The sequence shown here is derived from an EMBL/GenBank/DDBJ whole genome shotgun (WGS) entry which is preliminary data.</text>
</comment>
<dbReference type="GO" id="GO:0005524">
    <property type="term" value="F:ATP binding"/>
    <property type="evidence" value="ECO:0007669"/>
    <property type="project" value="UniProtKB-KW"/>
</dbReference>
<dbReference type="InterPro" id="IPR027417">
    <property type="entry name" value="P-loop_NTPase"/>
</dbReference>
<evidence type="ECO:0000256" key="3">
    <source>
        <dbReference type="SAM" id="MobiDB-lite"/>
    </source>
</evidence>
<dbReference type="Proteomes" id="UP001487305">
    <property type="component" value="Unassembled WGS sequence"/>
</dbReference>
<reference evidence="5 6" key="1">
    <citation type="submission" date="2024-04" db="EMBL/GenBank/DDBJ databases">
        <title>Human intestinal bacterial collection.</title>
        <authorList>
            <person name="Pauvert C."/>
            <person name="Hitch T.C.A."/>
            <person name="Clavel T."/>
        </authorList>
    </citation>
    <scope>NUCLEOTIDE SEQUENCE [LARGE SCALE GENOMIC DNA]</scope>
    <source>
        <strain evidence="5 6">CLA-KB-H42</strain>
    </source>
</reference>
<sequence>MFITLHDITYTYEDAPNSALENLSVTFADGWTGIVGSNGAGKSTLLKLLCGICKPDSGSIRPAVSGVYCAQATEDAPVNLLDFASDYSADAVRLRTMLELEDDWLWRYDTLSHGERKRIQIACALSLNPAVVSLDEPTNHLDRQTRAVLLDALKEYRGIGLLVSHDRLFLDELVSHCLFLESGKGTMIPGAYTSAKEQLDLREKTSRTERKNARDQLARAKTEAARRKNVAGQSSARRSGSKLDKHDSDGREKLRLAVYSGQDGKAGLLSAQMDKKIEFAQERLDGARTKKIYDKPLDIHAEPSKRRYVAHVQGGAVQMGETRRLLYPDIFVGPTDRIALRGRNGAGKSTFLKMLLAGSFDLGDRLVYIPQEVTPEEGREFLEKLKGGSSSHLGGVLSIVARLNSPPERILSGEELSPGELRKAMLAVGLLESPQLIVMDEPTNHLDLPSIEALQNVLAQCACALVLVSHDEAFLSALTDISWNFEGGGIAAGGSCRGDTVLVVS</sequence>
<dbReference type="SMART" id="SM00382">
    <property type="entry name" value="AAA"/>
    <property type="match status" value="2"/>
</dbReference>
<accession>A0ABV1JC45</accession>
<evidence type="ECO:0000313" key="5">
    <source>
        <dbReference type="EMBL" id="MEQ3362650.1"/>
    </source>
</evidence>